<keyword evidence="10" id="KW-1185">Reference proteome</keyword>
<dbReference type="Gene3D" id="1.10.10.10">
    <property type="entry name" value="Winged helix-like DNA-binding domain superfamily/Winged helix DNA-binding domain"/>
    <property type="match status" value="1"/>
</dbReference>
<proteinExistence type="inferred from homology"/>
<keyword evidence="4 6" id="KW-0238">DNA-binding</keyword>
<dbReference type="SUPFAM" id="SSF88946">
    <property type="entry name" value="Sigma2 domain of RNA polymerase sigma factors"/>
    <property type="match status" value="1"/>
</dbReference>
<dbReference type="InterPro" id="IPR013325">
    <property type="entry name" value="RNA_pol_sigma_r2"/>
</dbReference>
<gene>
    <name evidence="9" type="ordered locus">Slit_0998</name>
</gene>
<evidence type="ECO:0000256" key="2">
    <source>
        <dbReference type="ARBA" id="ARBA00023015"/>
    </source>
</evidence>
<dbReference type="eggNOG" id="COG1595">
    <property type="taxonomic scope" value="Bacteria"/>
</dbReference>
<evidence type="ECO:0000256" key="4">
    <source>
        <dbReference type="ARBA" id="ARBA00023125"/>
    </source>
</evidence>
<dbReference type="Pfam" id="PF04542">
    <property type="entry name" value="Sigma70_r2"/>
    <property type="match status" value="1"/>
</dbReference>
<reference evidence="9 10" key="1">
    <citation type="submission" date="2010-03" db="EMBL/GenBank/DDBJ databases">
        <title>Complete sequence of Sideroxydans lithotrophicus ES-1.</title>
        <authorList>
            <consortium name="US DOE Joint Genome Institute"/>
            <person name="Lucas S."/>
            <person name="Copeland A."/>
            <person name="Lapidus A."/>
            <person name="Cheng J.-F."/>
            <person name="Bruce D."/>
            <person name="Goodwin L."/>
            <person name="Pitluck S."/>
            <person name="Munk A.C."/>
            <person name="Detter J.C."/>
            <person name="Han C."/>
            <person name="Tapia R."/>
            <person name="Larimer F."/>
            <person name="Land M."/>
            <person name="Hauser L."/>
            <person name="Kyrpides N."/>
            <person name="Ivanova N."/>
            <person name="Emerson D."/>
            <person name="Woyke T."/>
        </authorList>
    </citation>
    <scope>NUCLEOTIDE SEQUENCE [LARGE SCALE GENOMIC DNA]</scope>
    <source>
        <strain evidence="9 10">ES-1</strain>
    </source>
</reference>
<dbReference type="InterPro" id="IPR000838">
    <property type="entry name" value="RNA_pol_sigma70_ECF_CS"/>
</dbReference>
<dbReference type="NCBIfam" id="TIGR02937">
    <property type="entry name" value="sigma70-ECF"/>
    <property type="match status" value="1"/>
</dbReference>
<protein>
    <recommendedName>
        <fullName evidence="6">RNA polymerase sigma factor</fullName>
    </recommendedName>
</protein>
<dbReference type="Pfam" id="PF08281">
    <property type="entry name" value="Sigma70_r4_2"/>
    <property type="match status" value="1"/>
</dbReference>
<keyword evidence="2 6" id="KW-0805">Transcription regulation</keyword>
<evidence type="ECO:0000256" key="3">
    <source>
        <dbReference type="ARBA" id="ARBA00023082"/>
    </source>
</evidence>
<dbReference type="InterPro" id="IPR013249">
    <property type="entry name" value="RNA_pol_sigma70_r4_t2"/>
</dbReference>
<dbReference type="InterPro" id="IPR039425">
    <property type="entry name" value="RNA_pol_sigma-70-like"/>
</dbReference>
<feature type="domain" description="RNA polymerase sigma-70 region 2" evidence="7">
    <location>
        <begin position="12"/>
        <end position="76"/>
    </location>
</feature>
<keyword evidence="3 6" id="KW-0731">Sigma factor</keyword>
<name>D5CQ72_SIDLE</name>
<dbReference type="HOGENOM" id="CLU_047691_6_0_4"/>
<organism evidence="9 10">
    <name type="scientific">Sideroxydans lithotrophicus (strain ES-1)</name>
    <dbReference type="NCBI Taxonomy" id="580332"/>
    <lineage>
        <taxon>Bacteria</taxon>
        <taxon>Pseudomonadati</taxon>
        <taxon>Pseudomonadota</taxon>
        <taxon>Betaproteobacteria</taxon>
        <taxon>Nitrosomonadales</taxon>
        <taxon>Gallionellaceae</taxon>
        <taxon>Sideroxydans</taxon>
    </lineage>
</organism>
<dbReference type="PANTHER" id="PTHR43133:SF62">
    <property type="entry name" value="RNA POLYMERASE SIGMA FACTOR SIGZ"/>
    <property type="match status" value="1"/>
</dbReference>
<dbReference type="Gene3D" id="1.10.1740.10">
    <property type="match status" value="1"/>
</dbReference>
<feature type="domain" description="RNA polymerase sigma factor 70 region 4 type 2" evidence="8">
    <location>
        <begin position="101"/>
        <end position="152"/>
    </location>
</feature>
<evidence type="ECO:0000256" key="5">
    <source>
        <dbReference type="ARBA" id="ARBA00023163"/>
    </source>
</evidence>
<evidence type="ECO:0000313" key="9">
    <source>
        <dbReference type="EMBL" id="ADE11236.1"/>
    </source>
</evidence>
<evidence type="ECO:0000313" key="10">
    <source>
        <dbReference type="Proteomes" id="UP000001625"/>
    </source>
</evidence>
<sequence length="177" mass="20205">MLSFPCILNAWNAHEGELRNYIRHRAGDAHLADDLLQEVFVKAMQQGRQFCTLDNERAWLFQVARNALIDQHRRGRNVIELEDDIPNPEPAPEPLRVLSTCVARVLSELSPEDRDIIEQCDLEGVKQKTYATAQGLSLAAAKSRLLRARSRMRDRMSTACQVQFDESGRVESHIPRN</sequence>
<comment type="similarity">
    <text evidence="1 6">Belongs to the sigma-70 factor family. ECF subfamily.</text>
</comment>
<dbReference type="EMBL" id="CP001965">
    <property type="protein sequence ID" value="ADE11236.1"/>
    <property type="molecule type" value="Genomic_DNA"/>
</dbReference>
<evidence type="ECO:0000256" key="1">
    <source>
        <dbReference type="ARBA" id="ARBA00010641"/>
    </source>
</evidence>
<evidence type="ECO:0000259" key="7">
    <source>
        <dbReference type="Pfam" id="PF04542"/>
    </source>
</evidence>
<keyword evidence="5 6" id="KW-0804">Transcription</keyword>
<dbReference type="GO" id="GO:0006352">
    <property type="term" value="P:DNA-templated transcription initiation"/>
    <property type="evidence" value="ECO:0007669"/>
    <property type="project" value="InterPro"/>
</dbReference>
<dbReference type="SUPFAM" id="SSF88659">
    <property type="entry name" value="Sigma3 and sigma4 domains of RNA polymerase sigma factors"/>
    <property type="match status" value="1"/>
</dbReference>
<evidence type="ECO:0000256" key="6">
    <source>
        <dbReference type="RuleBase" id="RU000716"/>
    </source>
</evidence>
<dbReference type="PROSITE" id="PS01063">
    <property type="entry name" value="SIGMA70_ECF"/>
    <property type="match status" value="1"/>
</dbReference>
<evidence type="ECO:0000259" key="8">
    <source>
        <dbReference type="Pfam" id="PF08281"/>
    </source>
</evidence>
<dbReference type="InterPro" id="IPR007627">
    <property type="entry name" value="RNA_pol_sigma70_r2"/>
</dbReference>
<dbReference type="STRING" id="580332.Slit_0998"/>
<dbReference type="InterPro" id="IPR036388">
    <property type="entry name" value="WH-like_DNA-bd_sf"/>
</dbReference>
<dbReference type="GO" id="GO:0003677">
    <property type="term" value="F:DNA binding"/>
    <property type="evidence" value="ECO:0007669"/>
    <property type="project" value="UniProtKB-KW"/>
</dbReference>
<dbReference type="Proteomes" id="UP000001625">
    <property type="component" value="Chromosome"/>
</dbReference>
<dbReference type="KEGG" id="slt:Slit_0998"/>
<dbReference type="GO" id="GO:0016987">
    <property type="term" value="F:sigma factor activity"/>
    <property type="evidence" value="ECO:0007669"/>
    <property type="project" value="UniProtKB-KW"/>
</dbReference>
<dbReference type="PANTHER" id="PTHR43133">
    <property type="entry name" value="RNA POLYMERASE ECF-TYPE SIGMA FACTO"/>
    <property type="match status" value="1"/>
</dbReference>
<dbReference type="InterPro" id="IPR014284">
    <property type="entry name" value="RNA_pol_sigma-70_dom"/>
</dbReference>
<dbReference type="AlphaFoldDB" id="D5CQ72"/>
<dbReference type="InterPro" id="IPR013324">
    <property type="entry name" value="RNA_pol_sigma_r3/r4-like"/>
</dbReference>
<accession>D5CQ72</accession>